<keyword evidence="6" id="KW-0349">Heme</keyword>
<feature type="transmembrane region" description="Helical" evidence="13">
    <location>
        <begin position="127"/>
        <end position="153"/>
    </location>
</feature>
<sequence length="331" mass="37355">MCKRVALFLMLIFMTALPIAEEVKSYEDLVTKPVAERQVMPAAQWGLVGDGLEGVTNSNSPHAGVLVNTGTIEPLEFRQNVIIPIDEWGYLFVIFLVVIFFVINGAVKIEAGFSGVKILRWPVSSRIIHWGLAASFLILALTGLSIMIGRYVIRPYLSPETWGSYMQFCDLSHNFTAPFFVIFWSLAIVKWMHHQFPKKHDWEWIKSAGGFINFKGRKAVHPPAGFSNAGEKILYWFILVAGVGIITSGVILLFQNLDPTRDFTVIALIVHGLFALTLMILIIGHVSMAVFLVEGGFETMQTGYCDENWAKQHHNLWYDELVEKDEIKYKS</sequence>
<keyword evidence="11" id="KW-0408">Iron</keyword>
<dbReference type="Proteomes" id="UP000838100">
    <property type="component" value="Unassembled WGS sequence"/>
</dbReference>
<dbReference type="InterPro" id="IPR011577">
    <property type="entry name" value="Cyt_b561_bac/Ni-Hgenase"/>
</dbReference>
<evidence type="ECO:0000256" key="13">
    <source>
        <dbReference type="SAM" id="Phobius"/>
    </source>
</evidence>
<dbReference type="SUPFAM" id="SSF81342">
    <property type="entry name" value="Transmembrane di-heme cytochromes"/>
    <property type="match status" value="1"/>
</dbReference>
<comment type="caution">
    <text evidence="16">The sequence shown here is derived from an EMBL/GenBank/DDBJ whole genome shotgun (WGS) entry which is preliminary data.</text>
</comment>
<evidence type="ECO:0000256" key="10">
    <source>
        <dbReference type="ARBA" id="ARBA00022989"/>
    </source>
</evidence>
<keyword evidence="17" id="KW-1185">Reference proteome</keyword>
<dbReference type="InterPro" id="IPR006471">
    <property type="entry name" value="Formate_DH_gsu"/>
</dbReference>
<evidence type="ECO:0000256" key="3">
    <source>
        <dbReference type="ARBA" id="ARBA00010747"/>
    </source>
</evidence>
<evidence type="ECO:0000256" key="14">
    <source>
        <dbReference type="SAM" id="SignalP"/>
    </source>
</evidence>
<dbReference type="InterPro" id="IPR051817">
    <property type="entry name" value="FDH_cytochrome_b556_subunit"/>
</dbReference>
<evidence type="ECO:0000256" key="1">
    <source>
        <dbReference type="ARBA" id="ARBA00001971"/>
    </source>
</evidence>
<dbReference type="RefSeq" id="WP_237445437.1">
    <property type="nucleotide sequence ID" value="NZ_CAKLPX010000003.1"/>
</dbReference>
<name>A0ABM9AHQ9_9GAMM</name>
<evidence type="ECO:0000313" key="16">
    <source>
        <dbReference type="EMBL" id="CAH0992762.1"/>
    </source>
</evidence>
<feature type="transmembrane region" description="Helical" evidence="13">
    <location>
        <begin position="88"/>
        <end position="107"/>
    </location>
</feature>
<dbReference type="NCBIfam" id="TIGR01583">
    <property type="entry name" value="formate-DH-gamm"/>
    <property type="match status" value="1"/>
</dbReference>
<feature type="domain" description="Cytochrome b561 bacterial/Ni-hydrogenase" evidence="15">
    <location>
        <begin position="120"/>
        <end position="291"/>
    </location>
</feature>
<accession>A0ABM9AHQ9</accession>
<dbReference type="EMBL" id="CAKLPX010000003">
    <property type="protein sequence ID" value="CAH0992762.1"/>
    <property type="molecule type" value="Genomic_DNA"/>
</dbReference>
<reference evidence="16" key="1">
    <citation type="submission" date="2021-12" db="EMBL/GenBank/DDBJ databases">
        <authorList>
            <person name="Rodrigo-Torres L."/>
            <person name="Arahal R. D."/>
            <person name="Lucena T."/>
        </authorList>
    </citation>
    <scope>NUCLEOTIDE SEQUENCE</scope>
    <source>
        <strain evidence="16">CECT 8267</strain>
    </source>
</reference>
<dbReference type="Pfam" id="PF01292">
    <property type="entry name" value="Ni_hydr_CYTB"/>
    <property type="match status" value="1"/>
</dbReference>
<keyword evidence="8" id="KW-0479">Metal-binding</keyword>
<evidence type="ECO:0000256" key="6">
    <source>
        <dbReference type="ARBA" id="ARBA00022617"/>
    </source>
</evidence>
<organism evidence="16 17">
    <name type="scientific">Sinobacterium norvegicum</name>
    <dbReference type="NCBI Taxonomy" id="1641715"/>
    <lineage>
        <taxon>Bacteria</taxon>
        <taxon>Pseudomonadati</taxon>
        <taxon>Pseudomonadota</taxon>
        <taxon>Gammaproteobacteria</taxon>
        <taxon>Cellvibrionales</taxon>
        <taxon>Spongiibacteraceae</taxon>
        <taxon>Sinobacterium</taxon>
    </lineage>
</organism>
<keyword evidence="10 13" id="KW-1133">Transmembrane helix</keyword>
<keyword evidence="5" id="KW-1003">Cell membrane</keyword>
<keyword evidence="7 13" id="KW-0812">Transmembrane</keyword>
<proteinExistence type="inferred from homology"/>
<evidence type="ECO:0000256" key="4">
    <source>
        <dbReference type="ARBA" id="ARBA00022448"/>
    </source>
</evidence>
<keyword evidence="14" id="KW-0732">Signal</keyword>
<gene>
    <name evidence="16" type="ORF">SIN8267_02899</name>
</gene>
<evidence type="ECO:0000256" key="2">
    <source>
        <dbReference type="ARBA" id="ARBA00004651"/>
    </source>
</evidence>
<dbReference type="Gene3D" id="1.20.950.20">
    <property type="entry name" value="Transmembrane di-heme cytochromes, Chain C"/>
    <property type="match status" value="1"/>
</dbReference>
<evidence type="ECO:0000256" key="8">
    <source>
        <dbReference type="ARBA" id="ARBA00022723"/>
    </source>
</evidence>
<evidence type="ECO:0000256" key="11">
    <source>
        <dbReference type="ARBA" id="ARBA00023004"/>
    </source>
</evidence>
<evidence type="ECO:0000256" key="12">
    <source>
        <dbReference type="ARBA" id="ARBA00023136"/>
    </source>
</evidence>
<protein>
    <recommendedName>
        <fullName evidence="15">Cytochrome b561 bacterial/Ni-hydrogenase domain-containing protein</fullName>
    </recommendedName>
</protein>
<evidence type="ECO:0000256" key="5">
    <source>
        <dbReference type="ARBA" id="ARBA00022475"/>
    </source>
</evidence>
<comment type="subcellular location">
    <subcellularLocation>
        <location evidence="2">Cell membrane</location>
        <topology evidence="2">Multi-pass membrane protein</topology>
    </subcellularLocation>
</comment>
<dbReference type="PANTHER" id="PTHR30074">
    <property type="entry name" value="FORMATE DEHYDROGENASE, NITRATE-INDUCIBLE, CYTOCHROME B556 FDN SUBUNIT"/>
    <property type="match status" value="1"/>
</dbReference>
<evidence type="ECO:0000259" key="15">
    <source>
        <dbReference type="Pfam" id="PF01292"/>
    </source>
</evidence>
<keyword evidence="4" id="KW-0813">Transport</keyword>
<evidence type="ECO:0000256" key="9">
    <source>
        <dbReference type="ARBA" id="ARBA00022982"/>
    </source>
</evidence>
<keyword evidence="9" id="KW-0249">Electron transport</keyword>
<dbReference type="InterPro" id="IPR016174">
    <property type="entry name" value="Di-haem_cyt_TM"/>
</dbReference>
<feature type="signal peptide" evidence="14">
    <location>
        <begin position="1"/>
        <end position="20"/>
    </location>
</feature>
<evidence type="ECO:0000313" key="17">
    <source>
        <dbReference type="Proteomes" id="UP000838100"/>
    </source>
</evidence>
<feature type="transmembrane region" description="Helical" evidence="13">
    <location>
        <begin position="266"/>
        <end position="293"/>
    </location>
</feature>
<dbReference type="PANTHER" id="PTHR30074:SF6">
    <property type="entry name" value="FORMATE DEHYDROGENASE GAMMA SUBUNIT"/>
    <property type="match status" value="1"/>
</dbReference>
<feature type="chain" id="PRO_5045312552" description="Cytochrome b561 bacterial/Ni-hydrogenase domain-containing protein" evidence="14">
    <location>
        <begin position="21"/>
        <end position="331"/>
    </location>
</feature>
<feature type="transmembrane region" description="Helical" evidence="13">
    <location>
        <begin position="233"/>
        <end position="254"/>
    </location>
</feature>
<comment type="similarity">
    <text evidence="3">Belongs to the formate dehydrogenase gamma subunit family.</text>
</comment>
<comment type="cofactor">
    <cofactor evidence="1">
        <name>heme</name>
        <dbReference type="ChEBI" id="CHEBI:30413"/>
    </cofactor>
</comment>
<keyword evidence="12 13" id="KW-0472">Membrane</keyword>
<evidence type="ECO:0000256" key="7">
    <source>
        <dbReference type="ARBA" id="ARBA00022692"/>
    </source>
</evidence>
<feature type="transmembrane region" description="Helical" evidence="13">
    <location>
        <begin position="173"/>
        <end position="192"/>
    </location>
</feature>